<sequence length="87" mass="9731">MHILELGNFAVTYRISGLLTEPKQLLSCRSALYGSILDTLHRQQVEIMSPSFMNQRKISDKVLPKAQAKSSVHPQLDTTAENIRPAP</sequence>
<comment type="caution">
    <text evidence="2">The sequence shown here is derived from an EMBL/GenBank/DDBJ whole genome shotgun (WGS) entry which is preliminary data.</text>
</comment>
<reference evidence="2 3" key="1">
    <citation type="journal article" date="2019" name="Int. J. Syst. Evol. Microbiol.">
        <title>The Global Catalogue of Microorganisms (GCM) 10K type strain sequencing project: providing services to taxonomists for standard genome sequencing and annotation.</title>
        <authorList>
            <consortium name="The Broad Institute Genomics Platform"/>
            <consortium name="The Broad Institute Genome Sequencing Center for Infectious Disease"/>
            <person name="Wu L."/>
            <person name="Ma J."/>
        </authorList>
    </citation>
    <scope>NUCLEOTIDE SEQUENCE [LARGE SCALE GENOMIC DNA]</scope>
    <source>
        <strain evidence="2 3">JCM 14331</strain>
    </source>
</reference>
<accession>A0ABN1E6L2</accession>
<evidence type="ECO:0000313" key="2">
    <source>
        <dbReference type="EMBL" id="GAA0560177.1"/>
    </source>
</evidence>
<organism evidence="2 3">
    <name type="scientific">Rheinheimera aquimaris</name>
    <dbReference type="NCBI Taxonomy" id="412437"/>
    <lineage>
        <taxon>Bacteria</taxon>
        <taxon>Pseudomonadati</taxon>
        <taxon>Pseudomonadota</taxon>
        <taxon>Gammaproteobacteria</taxon>
        <taxon>Chromatiales</taxon>
        <taxon>Chromatiaceae</taxon>
        <taxon>Rheinheimera</taxon>
    </lineage>
</organism>
<protein>
    <submittedName>
        <fullName evidence="2">Uncharacterized protein</fullName>
    </submittedName>
</protein>
<dbReference type="EMBL" id="BAAAEO010000004">
    <property type="protein sequence ID" value="GAA0560177.1"/>
    <property type="molecule type" value="Genomic_DNA"/>
</dbReference>
<gene>
    <name evidence="2" type="ORF">GCM10009098_30290</name>
</gene>
<feature type="region of interest" description="Disordered" evidence="1">
    <location>
        <begin position="63"/>
        <end position="87"/>
    </location>
</feature>
<evidence type="ECO:0000313" key="3">
    <source>
        <dbReference type="Proteomes" id="UP001501169"/>
    </source>
</evidence>
<keyword evidence="3" id="KW-1185">Reference proteome</keyword>
<dbReference type="RefSeq" id="WP_226767365.1">
    <property type="nucleotide sequence ID" value="NZ_BAAAEO010000004.1"/>
</dbReference>
<feature type="compositionally biased region" description="Polar residues" evidence="1">
    <location>
        <begin position="68"/>
        <end position="81"/>
    </location>
</feature>
<dbReference type="Proteomes" id="UP001501169">
    <property type="component" value="Unassembled WGS sequence"/>
</dbReference>
<evidence type="ECO:0000256" key="1">
    <source>
        <dbReference type="SAM" id="MobiDB-lite"/>
    </source>
</evidence>
<proteinExistence type="predicted"/>
<name>A0ABN1E6L2_9GAMM</name>